<keyword evidence="3" id="KW-1185">Reference proteome</keyword>
<protein>
    <submittedName>
        <fullName evidence="2">Uncharacterized protein</fullName>
    </submittedName>
</protein>
<evidence type="ECO:0000256" key="1">
    <source>
        <dbReference type="SAM" id="MobiDB-lite"/>
    </source>
</evidence>
<proteinExistence type="predicted"/>
<organism evidence="2 3">
    <name type="scientific">Mycolicibacterium litorale</name>
    <dbReference type="NCBI Taxonomy" id="758802"/>
    <lineage>
        <taxon>Bacteria</taxon>
        <taxon>Bacillati</taxon>
        <taxon>Actinomycetota</taxon>
        <taxon>Actinomycetes</taxon>
        <taxon>Mycobacteriales</taxon>
        <taxon>Mycobacteriaceae</taxon>
        <taxon>Mycolicibacterium</taxon>
    </lineage>
</organism>
<dbReference type="AlphaFoldDB" id="A0AAD1IM56"/>
<accession>A0AAD1IM56</accession>
<dbReference type="RefSeq" id="WP_134053288.1">
    <property type="nucleotide sequence ID" value="NZ_AP022586.1"/>
</dbReference>
<evidence type="ECO:0000313" key="3">
    <source>
        <dbReference type="Proteomes" id="UP000466607"/>
    </source>
</evidence>
<sequence length="107" mass="11820">MTKFRLNPLPETLLDAAVAPTVARRGWDVVDPMPTVVRNVIRGEISTAPMGQSDDAVMGLPFDAQIVRSRKTSSIAALMGTWFWWPTDERPRGAPKSWPKVAQETTA</sequence>
<dbReference type="Proteomes" id="UP000466607">
    <property type="component" value="Chromosome"/>
</dbReference>
<feature type="region of interest" description="Disordered" evidence="1">
    <location>
        <begin position="88"/>
        <end position="107"/>
    </location>
</feature>
<reference evidence="2 3" key="1">
    <citation type="journal article" date="2019" name="Emerg. Microbes Infect.">
        <title>Comprehensive subspecies identification of 175 nontuberculous mycobacteria species based on 7547 genomic profiles.</title>
        <authorList>
            <person name="Matsumoto Y."/>
            <person name="Kinjo T."/>
            <person name="Motooka D."/>
            <person name="Nabeya D."/>
            <person name="Jung N."/>
            <person name="Uechi K."/>
            <person name="Horii T."/>
            <person name="Iida T."/>
            <person name="Fujita J."/>
            <person name="Nakamura S."/>
        </authorList>
    </citation>
    <scope>NUCLEOTIDE SEQUENCE [LARGE SCALE GENOMIC DNA]</scope>
    <source>
        <strain evidence="2 3">JCM 17423</strain>
    </source>
</reference>
<evidence type="ECO:0000313" key="2">
    <source>
        <dbReference type="EMBL" id="BBY16958.1"/>
    </source>
</evidence>
<dbReference type="EMBL" id="AP022586">
    <property type="protein sequence ID" value="BBY16958.1"/>
    <property type="molecule type" value="Genomic_DNA"/>
</dbReference>
<name>A0AAD1IM56_9MYCO</name>
<gene>
    <name evidence="2" type="ORF">MLIT_25500</name>
</gene>